<dbReference type="InterPro" id="IPR050485">
    <property type="entry name" value="Proline_metab_enzyme"/>
</dbReference>
<evidence type="ECO:0000256" key="8">
    <source>
        <dbReference type="ARBA" id="ARBA00023015"/>
    </source>
</evidence>
<comment type="pathway">
    <text evidence="2 18">Amino-acid degradation; L-proline degradation into L-glutamate; L-glutamate from L-proline: step 1/2.</text>
</comment>
<evidence type="ECO:0000256" key="18">
    <source>
        <dbReference type="PIRNR" id="PIRNR000197"/>
    </source>
</evidence>
<dbReference type="InterPro" id="IPR016161">
    <property type="entry name" value="Ald_DH/histidinol_DH"/>
</dbReference>
<evidence type="ECO:0000256" key="17">
    <source>
        <dbReference type="ARBA" id="ARBA00060911"/>
    </source>
</evidence>
<dbReference type="RefSeq" id="WP_254320936.1">
    <property type="nucleotide sequence ID" value="NZ_CP073116.1"/>
</dbReference>
<sequence length="1202" mass="130704">MFNFAFPTQTPLRQAVTDAYRRDEIEAVQDMLQRAQMTDEERNAASELARRLVTQVRSSRTKASGVDALMHEFSLSSEEGVALMCLAEALLRIPDNATRDRLIADKISEGNWKSHLNNSPSLFVNAAAWGLLITGKLTTNTSEKNMGSALSRIISKGGAPLIRQGVNYAMRLLGKQFVTGQTIEEALQNGKEREKMGYRFSFDMLGEAAYTEEDANRYYNDYVQAIHAIGKDAAGQGVYEGNGISVKLSAIHPRYSRAQHERVMSELLPRLKELFLLGKKYDIGINIDAEEANRLELSLDLMEALVSDPDLAGYKGIGFVVQAYQKRCPFVIDYLIDLARRNNQKLMIRLVKGAYWDSEVKWAQVDGMDGYPTYTRKVHTDISYLACARKLLDAQDAVFPQFATHNAYTLGAIYQMGKGKDFEHQCLHGMGETLYDQVVGPQNLGRRVRVYAPVGTHETLLAYLVRRLLENGANSSFVNQIVDENISIDHLIKSPFDTIAEQGIHLHPALPLPRNLYGKDRLNSQGVDFSNETVLQNLQEKLNQASSEDFHAASIVNGEARNVGEAQPVRNPADHNDVVGTVSFADAALAQEAIGAAVASLPEWSAKPASERADCLRRFADLLEQHTPALMMLAVREAGKTLNNAVAEVREAVDFCRYYANEAENTLPKDAKAVGAIVAISPWNFPLAIFTGEVVAALAAGNTVIAKPAEQTSLIATYAVSLMHQAGIPTSALQLVLGAGDVGSALTGDTRIGGVIFTGSTEVARLINKALSKRDDNPVLIAETGGQNAMIVDSTALPEQVCLDVLNSAFDSAGQRCSALRILCVQEDVADKMVNIIKGAMDELVVGKPTQLTTDIGPVIDAEAQQNLLAHINRMKGVAKAYHEVKTAADVDSNNSTFVRPILFELNNLNELQREVFGPVLHVVRYRASELDQLIDQINAKGYALTSGVHSRIEGTVEHIRDHIEAGNIYVNRNIVGAVVGVQPFGGHGLSGTGPKAGGPFYLQRLVRTPEWIAPALSRIGQADEDALKRLETLVHKLPFDAEEKKTAAAALGHARVRTLRKAETVLVGPTGERNSLSWRSPKHVWVHGGTLLQAFSALTELAAAGIQTVVEPNSPLVAYSADLDGLLQVNSKPENAGISHVAAIEPLSSERKQELAGRDGALIRILPSEQGLDILQVFEEISCSINTTAAGGNASLMAVAD</sequence>
<dbReference type="InterPro" id="IPR015590">
    <property type="entry name" value="Aldehyde_DH_dom"/>
</dbReference>
<dbReference type="InterPro" id="IPR041349">
    <property type="entry name" value="PRODH"/>
</dbReference>
<protein>
    <recommendedName>
        <fullName evidence="18">Bifunctional protein PutA</fullName>
    </recommendedName>
    <domain>
        <recommendedName>
            <fullName evidence="18">Proline dehydrogenase</fullName>
            <ecNumber evidence="18">1.5.5.2</ecNumber>
        </recommendedName>
        <alternativeName>
            <fullName evidence="18">Proline oxidase</fullName>
        </alternativeName>
    </domain>
    <domain>
        <recommendedName>
            <fullName evidence="18">Delta-1-pyrroline-5-carboxylate dehydrogenase</fullName>
            <shortName evidence="18">P5C dehydrogenase</shortName>
            <ecNumber evidence="18">1.2.1.88</ecNumber>
        </recommendedName>
        <alternativeName>
            <fullName evidence="18">L-glutamate gamma-semialdehyde dehydrogenase</fullName>
        </alternativeName>
    </domain>
</protein>
<dbReference type="NCBIfam" id="TIGR01238">
    <property type="entry name" value="D1pyr5carbox3"/>
    <property type="match status" value="1"/>
</dbReference>
<dbReference type="SUPFAM" id="SSF51730">
    <property type="entry name" value="FAD-linked oxidoreductase"/>
    <property type="match status" value="1"/>
</dbReference>
<evidence type="ECO:0000256" key="1">
    <source>
        <dbReference type="ARBA" id="ARBA00001974"/>
    </source>
</evidence>
<evidence type="ECO:0000313" key="24">
    <source>
        <dbReference type="EMBL" id="UTG71075.1"/>
    </source>
</evidence>
<dbReference type="GO" id="GO:0003842">
    <property type="term" value="F:L-glutamate gamma-semialdehyde dehydrogenase activity"/>
    <property type="evidence" value="ECO:0007669"/>
    <property type="project" value="UniProtKB-UniRule"/>
</dbReference>
<dbReference type="GO" id="GO:0004657">
    <property type="term" value="F:proline dehydrogenase activity"/>
    <property type="evidence" value="ECO:0007669"/>
    <property type="project" value="UniProtKB-UniRule"/>
</dbReference>
<comment type="catalytic activity">
    <reaction evidence="15 18">
        <text>L-proline + a quinone = (S)-1-pyrroline-5-carboxylate + a quinol + H(+)</text>
        <dbReference type="Rhea" id="RHEA:23784"/>
        <dbReference type="ChEBI" id="CHEBI:15378"/>
        <dbReference type="ChEBI" id="CHEBI:17388"/>
        <dbReference type="ChEBI" id="CHEBI:24646"/>
        <dbReference type="ChEBI" id="CHEBI:60039"/>
        <dbReference type="ChEBI" id="CHEBI:132124"/>
        <dbReference type="EC" id="1.5.5.2"/>
    </reaction>
</comment>
<evidence type="ECO:0000259" key="20">
    <source>
        <dbReference type="Pfam" id="PF00171"/>
    </source>
</evidence>
<feature type="domain" description="Proline dehydrogenase PutA" evidence="22">
    <location>
        <begin position="66"/>
        <end position="177"/>
    </location>
</feature>
<dbReference type="Pfam" id="PF18327">
    <property type="entry name" value="PRODH"/>
    <property type="match status" value="1"/>
</dbReference>
<dbReference type="Pfam" id="PF14850">
    <property type="entry name" value="Pro_dh-DNA_bdg"/>
    <property type="match status" value="1"/>
</dbReference>
<evidence type="ECO:0000256" key="7">
    <source>
        <dbReference type="ARBA" id="ARBA00023002"/>
    </source>
</evidence>
<evidence type="ECO:0000256" key="16">
    <source>
        <dbReference type="ARBA" id="ARBA00060889"/>
    </source>
</evidence>
<gene>
    <name evidence="24" type="primary">putA</name>
    <name evidence="24" type="ORF">KCG56_06570</name>
</gene>
<evidence type="ECO:0000256" key="14">
    <source>
        <dbReference type="ARBA" id="ARBA00048142"/>
    </source>
</evidence>
<evidence type="ECO:0000313" key="25">
    <source>
        <dbReference type="Proteomes" id="UP001057305"/>
    </source>
</evidence>
<dbReference type="InterPro" id="IPR024082">
    <property type="entry name" value="PRODH_PutA_dom_II"/>
</dbReference>
<dbReference type="InterPro" id="IPR025703">
    <property type="entry name" value="Bifunct_PutA"/>
</dbReference>
<dbReference type="SUPFAM" id="SSF81935">
    <property type="entry name" value="N-terminal domain of bifunctional PutA protein"/>
    <property type="match status" value="1"/>
</dbReference>
<organism evidence="24 25">
    <name type="scientific">Neisseria subflava</name>
    <dbReference type="NCBI Taxonomy" id="28449"/>
    <lineage>
        <taxon>Bacteria</taxon>
        <taxon>Pseudomonadati</taxon>
        <taxon>Pseudomonadota</taxon>
        <taxon>Betaproteobacteria</taxon>
        <taxon>Neisseriales</taxon>
        <taxon>Neisseriaceae</taxon>
        <taxon>Neisseria</taxon>
    </lineage>
</organism>
<proteinExistence type="inferred from homology"/>
<keyword evidence="9 18" id="KW-0520">NAD</keyword>
<feature type="domain" description="Proline dehydrogenase" evidence="21">
    <location>
        <begin position="186"/>
        <end position="480"/>
    </location>
</feature>
<dbReference type="AlphaFoldDB" id="A0A9X9N2N7"/>
<evidence type="ECO:0000256" key="3">
    <source>
        <dbReference type="ARBA" id="ARBA00004786"/>
    </source>
</evidence>
<dbReference type="InterPro" id="IPR029041">
    <property type="entry name" value="FAD-linked_oxidoreductase-like"/>
</dbReference>
<dbReference type="PANTHER" id="PTHR42862:SF1">
    <property type="entry name" value="DELTA-1-PYRROLINE-5-CARBOXYLATE DEHYDROGENASE 2, ISOFORM A-RELATED"/>
    <property type="match status" value="1"/>
</dbReference>
<dbReference type="GO" id="GO:0003677">
    <property type="term" value="F:DNA binding"/>
    <property type="evidence" value="ECO:0007669"/>
    <property type="project" value="UniProtKB-KW"/>
</dbReference>
<dbReference type="EC" id="1.2.1.88" evidence="18"/>
<dbReference type="CDD" id="cd07125">
    <property type="entry name" value="ALDH_PutA-P5CDH"/>
    <property type="match status" value="1"/>
</dbReference>
<accession>A0A9X9N2N7</accession>
<name>A0A9X9N2N7_NEISU</name>
<comment type="similarity">
    <text evidence="16 18">In the N-terminal section; belongs to the proline dehydrogenase family.</text>
</comment>
<evidence type="ECO:0000256" key="9">
    <source>
        <dbReference type="ARBA" id="ARBA00023027"/>
    </source>
</evidence>
<dbReference type="GO" id="GO:0003700">
    <property type="term" value="F:DNA-binding transcription factor activity"/>
    <property type="evidence" value="ECO:0007669"/>
    <property type="project" value="InterPro"/>
</dbReference>
<evidence type="ECO:0000256" key="6">
    <source>
        <dbReference type="ARBA" id="ARBA00022827"/>
    </source>
</evidence>
<evidence type="ECO:0000259" key="21">
    <source>
        <dbReference type="Pfam" id="PF01619"/>
    </source>
</evidence>
<dbReference type="InterPro" id="IPR016162">
    <property type="entry name" value="Ald_DH_N"/>
</dbReference>
<evidence type="ECO:0000259" key="22">
    <source>
        <dbReference type="Pfam" id="PF14850"/>
    </source>
</evidence>
<dbReference type="Gene3D" id="1.20.5.460">
    <property type="entry name" value="Single helix bin"/>
    <property type="match status" value="1"/>
</dbReference>
<keyword evidence="8 18" id="KW-0805">Transcription regulation</keyword>
<evidence type="ECO:0000256" key="4">
    <source>
        <dbReference type="ARBA" id="ARBA00022491"/>
    </source>
</evidence>
<dbReference type="SUPFAM" id="SSF53720">
    <property type="entry name" value="ALDH-like"/>
    <property type="match status" value="1"/>
</dbReference>
<dbReference type="InterPro" id="IPR024089">
    <property type="entry name" value="PRODH_PutA_dom_I/II"/>
</dbReference>
<evidence type="ECO:0000256" key="10">
    <source>
        <dbReference type="ARBA" id="ARBA00023062"/>
    </source>
</evidence>
<comment type="pathway">
    <text evidence="3 18">Amino-acid degradation; L-proline degradation into L-glutamate; L-glutamate from L-proline: step 2/2.</text>
</comment>
<evidence type="ECO:0000256" key="12">
    <source>
        <dbReference type="ARBA" id="ARBA00023163"/>
    </source>
</evidence>
<feature type="active site" evidence="19">
    <location>
        <position position="817"/>
    </location>
</feature>
<dbReference type="Gene3D" id="3.40.605.10">
    <property type="entry name" value="Aldehyde Dehydrogenase, Chain A, domain 1"/>
    <property type="match status" value="1"/>
</dbReference>
<evidence type="ECO:0000256" key="13">
    <source>
        <dbReference type="ARBA" id="ARBA00023268"/>
    </source>
</evidence>
<comment type="catalytic activity">
    <reaction evidence="14 18">
        <text>L-glutamate 5-semialdehyde + NAD(+) + H2O = L-glutamate + NADH + 2 H(+)</text>
        <dbReference type="Rhea" id="RHEA:30235"/>
        <dbReference type="ChEBI" id="CHEBI:15377"/>
        <dbReference type="ChEBI" id="CHEBI:15378"/>
        <dbReference type="ChEBI" id="CHEBI:29985"/>
        <dbReference type="ChEBI" id="CHEBI:57540"/>
        <dbReference type="ChEBI" id="CHEBI:57945"/>
        <dbReference type="ChEBI" id="CHEBI:58066"/>
        <dbReference type="EC" id="1.2.1.88"/>
    </reaction>
</comment>
<keyword evidence="10 18" id="KW-0642">Proline metabolism</keyword>
<evidence type="ECO:0000256" key="2">
    <source>
        <dbReference type="ARBA" id="ARBA00004739"/>
    </source>
</evidence>
<keyword evidence="13" id="KW-0511">Multifunctional enzyme</keyword>
<feature type="domain" description="Aldehyde dehydrogenase" evidence="20">
    <location>
        <begin position="565"/>
        <end position="1006"/>
    </location>
</feature>
<dbReference type="InterPro" id="IPR005933">
    <property type="entry name" value="PutA_C"/>
</dbReference>
<comment type="function">
    <text evidence="18">Oxidizes proline to glutamate for use as a carbon and nitrogen source.</text>
</comment>
<dbReference type="NCBIfam" id="NF008869">
    <property type="entry name" value="PRK11904.1"/>
    <property type="match status" value="1"/>
</dbReference>
<keyword evidence="11 18" id="KW-0238">DNA-binding</keyword>
<dbReference type="Pfam" id="PF00171">
    <property type="entry name" value="Aldedh"/>
    <property type="match status" value="1"/>
</dbReference>
<evidence type="ECO:0000259" key="23">
    <source>
        <dbReference type="Pfam" id="PF18327"/>
    </source>
</evidence>
<dbReference type="InterPro" id="IPR016160">
    <property type="entry name" value="Ald_DH_CS_CYS"/>
</dbReference>
<keyword evidence="12 18" id="KW-0804">Transcription</keyword>
<dbReference type="Gene3D" id="1.20.5.550">
    <property type="entry name" value="Single Helix bin"/>
    <property type="match status" value="1"/>
</dbReference>
<keyword evidence="5 18" id="KW-0285">Flavoprotein</keyword>
<dbReference type="InterPro" id="IPR016163">
    <property type="entry name" value="Ald_DH_C"/>
</dbReference>
<dbReference type="EC" id="1.5.5.2" evidence="18"/>
<dbReference type="Gene3D" id="3.40.309.10">
    <property type="entry name" value="Aldehyde Dehydrogenase, Chain A, domain 2"/>
    <property type="match status" value="1"/>
</dbReference>
<dbReference type="InterPro" id="IPR024090">
    <property type="entry name" value="PRODH_PutA_dom_I"/>
</dbReference>
<dbReference type="GO" id="GO:0009898">
    <property type="term" value="C:cytoplasmic side of plasma membrane"/>
    <property type="evidence" value="ECO:0007669"/>
    <property type="project" value="TreeGrafter"/>
</dbReference>
<dbReference type="PROSITE" id="PS00070">
    <property type="entry name" value="ALDEHYDE_DEHYDR_CYS"/>
    <property type="match status" value="1"/>
</dbReference>
<comment type="cofactor">
    <cofactor evidence="1 18">
        <name>FAD</name>
        <dbReference type="ChEBI" id="CHEBI:57692"/>
    </cofactor>
</comment>
<feature type="active site" evidence="19">
    <location>
        <position position="783"/>
    </location>
</feature>
<evidence type="ECO:0000256" key="5">
    <source>
        <dbReference type="ARBA" id="ARBA00022630"/>
    </source>
</evidence>
<dbReference type="FunFam" id="3.40.309.10:FF:000005">
    <property type="entry name" value="1-pyrroline-5-carboxylate dehydrogenase 1"/>
    <property type="match status" value="1"/>
</dbReference>
<dbReference type="Gene3D" id="3.20.20.220">
    <property type="match status" value="1"/>
</dbReference>
<dbReference type="Pfam" id="PF01619">
    <property type="entry name" value="Pro_dh"/>
    <property type="match status" value="1"/>
</dbReference>
<dbReference type="InterPro" id="IPR002872">
    <property type="entry name" value="Proline_DH_dom"/>
</dbReference>
<dbReference type="FunFam" id="1.20.5.460:FF:000001">
    <property type="entry name" value="Bifunctional protein PutA"/>
    <property type="match status" value="1"/>
</dbReference>
<comment type="similarity">
    <text evidence="17 18">In the C-terminal section; belongs to the aldehyde dehydrogenase family.</text>
</comment>
<dbReference type="PIRSF" id="PIRSF000197">
    <property type="entry name" value="Bifunct_PutA"/>
    <property type="match status" value="1"/>
</dbReference>
<evidence type="ECO:0000256" key="11">
    <source>
        <dbReference type="ARBA" id="ARBA00023125"/>
    </source>
</evidence>
<keyword evidence="7 18" id="KW-0560">Oxidoreductase</keyword>
<reference evidence="24" key="1">
    <citation type="submission" date="2021-04" db="EMBL/GenBank/DDBJ databases">
        <title>Characterizing Neisseria spp. as novel respiratory pathobionts in bronchiectasis.</title>
        <authorList>
            <person name="Li L."/>
            <person name="Mac Aogain M."/>
            <person name="Xu T."/>
            <person name="Jaggi T.K."/>
            <person name="Chan L.Y."/>
            <person name="Keir H.R."/>
            <person name="Dicker A.J."/>
            <person name="Qu J."/>
            <person name="Liu Y."/>
            <person name="Chen H.S."/>
            <person name="Koh M.S."/>
            <person name="Ong T.H."/>
            <person name="Lim A.Y.H."/>
            <person name="Abisheganaden J."/>
            <person name="Low T.B."/>
            <person name="Oliver B.G."/>
            <person name="Tan N.S."/>
            <person name="Fang M."/>
            <person name="Chalmers J.D."/>
            <person name="Chotirmall S.H."/>
        </authorList>
    </citation>
    <scope>NUCLEOTIDE SEQUENCE</scope>
    <source>
        <strain evidence="24">TT0073</strain>
    </source>
</reference>
<keyword evidence="4 18" id="KW-0678">Repressor</keyword>
<dbReference type="FunFam" id="3.20.20.220:FF:000004">
    <property type="entry name" value="Bifunctional protein PutA"/>
    <property type="match status" value="1"/>
</dbReference>
<dbReference type="GO" id="GO:0010133">
    <property type="term" value="P:L-proline catabolic process to L-glutamate"/>
    <property type="evidence" value="ECO:0007669"/>
    <property type="project" value="UniProtKB-UniRule"/>
</dbReference>
<evidence type="ECO:0000256" key="15">
    <source>
        <dbReference type="ARBA" id="ARBA00048779"/>
    </source>
</evidence>
<feature type="domain" description="Proline utilization A proline dehydrogenase N-terminal" evidence="23">
    <location>
        <begin position="10"/>
        <end position="57"/>
    </location>
</feature>
<dbReference type="EMBL" id="CP073116">
    <property type="protein sequence ID" value="UTG71075.1"/>
    <property type="molecule type" value="Genomic_DNA"/>
</dbReference>
<keyword evidence="6 18" id="KW-0274">FAD</keyword>
<dbReference type="Proteomes" id="UP001057305">
    <property type="component" value="Chromosome"/>
</dbReference>
<dbReference type="PANTHER" id="PTHR42862">
    <property type="entry name" value="DELTA-1-PYRROLINE-5-CARBOXYLATE DEHYDROGENASE 1, ISOFORM A-RELATED"/>
    <property type="match status" value="1"/>
</dbReference>
<evidence type="ECO:0000256" key="19">
    <source>
        <dbReference type="PIRSR" id="PIRSR000197-1"/>
    </source>
</evidence>